<name>A0A7H0I7S8_9ACTN</name>
<organism evidence="1 2">
    <name type="scientific">Streptomyces roseirectus</name>
    <dbReference type="NCBI Taxonomy" id="2768066"/>
    <lineage>
        <taxon>Bacteria</taxon>
        <taxon>Bacillati</taxon>
        <taxon>Actinomycetota</taxon>
        <taxon>Actinomycetes</taxon>
        <taxon>Kitasatosporales</taxon>
        <taxon>Streptomycetaceae</taxon>
        <taxon>Streptomyces</taxon>
    </lineage>
</organism>
<proteinExistence type="predicted"/>
<sequence length="156" mass="16789">MLRPADAAEIDAGQVGRRQIGGGEVVQKGAEGGFFERGGWLLESLADGSAEFGGADLDEGEAGRLNHVLFDLGSMDEITTHIERVYEVAGEILGEKERVIEGEFEIPIESFRQAGDFEDILIDIEGASAGVGAHEVEVESEYVDEVDGEFTDRGEE</sequence>
<gene>
    <name evidence="1" type="ORF">IAG44_04835</name>
</gene>
<protein>
    <submittedName>
        <fullName evidence="1">Uncharacterized protein</fullName>
    </submittedName>
</protein>
<dbReference type="KEGG" id="sroi:IAG44_04835"/>
<keyword evidence="2" id="KW-1185">Reference proteome</keyword>
<dbReference type="Proteomes" id="UP000516052">
    <property type="component" value="Chromosome"/>
</dbReference>
<evidence type="ECO:0000313" key="1">
    <source>
        <dbReference type="EMBL" id="QNP68844.1"/>
    </source>
</evidence>
<dbReference type="EMBL" id="CP060828">
    <property type="protein sequence ID" value="QNP68844.1"/>
    <property type="molecule type" value="Genomic_DNA"/>
</dbReference>
<accession>A0A7H0I7S8</accession>
<dbReference type="AlphaFoldDB" id="A0A7H0I7S8"/>
<evidence type="ECO:0000313" key="2">
    <source>
        <dbReference type="Proteomes" id="UP000516052"/>
    </source>
</evidence>
<reference evidence="1 2" key="1">
    <citation type="submission" date="2020-08" db="EMBL/GenBank/DDBJ databases">
        <title>A novel species.</title>
        <authorList>
            <person name="Gao J."/>
        </authorList>
    </citation>
    <scope>NUCLEOTIDE SEQUENCE [LARGE SCALE GENOMIC DNA]</scope>
    <source>
        <strain evidence="1 2">CRXT-G-22</strain>
    </source>
</reference>
<dbReference type="RefSeq" id="WP_187745883.1">
    <property type="nucleotide sequence ID" value="NZ_CP060828.1"/>
</dbReference>